<accession>A0ABQ3T5N5</accession>
<reference evidence="2" key="1">
    <citation type="submission" date="2023-07" db="EMBL/GenBank/DDBJ databases">
        <title>Whole genome shotgun sequence of Streptomyces spororaveus NBRC 15456.</title>
        <authorList>
            <person name="Komaki H."/>
            <person name="Tamura T."/>
        </authorList>
    </citation>
    <scope>NUCLEOTIDE SEQUENCE [LARGE SCALE GENOMIC DNA]</scope>
    <source>
        <strain evidence="2">NBRC 15456</strain>
    </source>
</reference>
<dbReference type="EMBL" id="BNED01000005">
    <property type="protein sequence ID" value="GHI75709.1"/>
    <property type="molecule type" value="Genomic_DNA"/>
</dbReference>
<dbReference type="Proteomes" id="UP000608522">
    <property type="component" value="Unassembled WGS sequence"/>
</dbReference>
<evidence type="ECO:0000313" key="2">
    <source>
        <dbReference type="Proteomes" id="UP000608522"/>
    </source>
</evidence>
<gene>
    <name evidence="1" type="ORF">Sspor_12700</name>
</gene>
<sequence length="75" mass="8294">MRLRRVAPFPVHHQFIGGRVRSGRPGRPFGQGRRSLFQGAGPIVASGMRQCMNDADGTQAPMTEEELEKLFLTLA</sequence>
<organism evidence="1 2">
    <name type="scientific">Streptomyces spororaveus</name>
    <dbReference type="NCBI Taxonomy" id="284039"/>
    <lineage>
        <taxon>Bacteria</taxon>
        <taxon>Bacillati</taxon>
        <taxon>Actinomycetota</taxon>
        <taxon>Actinomycetes</taxon>
        <taxon>Kitasatosporales</taxon>
        <taxon>Streptomycetaceae</taxon>
        <taxon>Streptomyces</taxon>
    </lineage>
</organism>
<keyword evidence="2" id="KW-1185">Reference proteome</keyword>
<protein>
    <submittedName>
        <fullName evidence="1">Uncharacterized protein</fullName>
    </submittedName>
</protein>
<name>A0ABQ3T5N5_9ACTN</name>
<evidence type="ECO:0000313" key="1">
    <source>
        <dbReference type="EMBL" id="GHI75709.1"/>
    </source>
</evidence>
<comment type="caution">
    <text evidence="1">The sequence shown here is derived from an EMBL/GenBank/DDBJ whole genome shotgun (WGS) entry which is preliminary data.</text>
</comment>
<proteinExistence type="predicted"/>